<evidence type="ECO:0000313" key="1">
    <source>
        <dbReference type="EMBL" id="VDO99186.1"/>
    </source>
</evidence>
<accession>A0A183M829</accession>
<gene>
    <name evidence="1" type="ORF">SMRZ_LOCUS12204</name>
</gene>
<dbReference type="EMBL" id="UZAI01007471">
    <property type="protein sequence ID" value="VDO99186.1"/>
    <property type="molecule type" value="Genomic_DNA"/>
</dbReference>
<dbReference type="Proteomes" id="UP000277204">
    <property type="component" value="Unassembled WGS sequence"/>
</dbReference>
<evidence type="ECO:0000313" key="2">
    <source>
        <dbReference type="Proteomes" id="UP000277204"/>
    </source>
</evidence>
<reference evidence="1 2" key="1">
    <citation type="submission" date="2018-11" db="EMBL/GenBank/DDBJ databases">
        <authorList>
            <consortium name="Pathogen Informatics"/>
        </authorList>
    </citation>
    <scope>NUCLEOTIDE SEQUENCE [LARGE SCALE GENOMIC DNA]</scope>
    <source>
        <strain evidence="1 2">Zambia</strain>
    </source>
</reference>
<protein>
    <submittedName>
        <fullName evidence="1">Uncharacterized protein</fullName>
    </submittedName>
</protein>
<name>A0A183M829_9TREM</name>
<organism evidence="1 2">
    <name type="scientific">Schistosoma margrebowiei</name>
    <dbReference type="NCBI Taxonomy" id="48269"/>
    <lineage>
        <taxon>Eukaryota</taxon>
        <taxon>Metazoa</taxon>
        <taxon>Spiralia</taxon>
        <taxon>Lophotrochozoa</taxon>
        <taxon>Platyhelminthes</taxon>
        <taxon>Trematoda</taxon>
        <taxon>Digenea</taxon>
        <taxon>Strigeidida</taxon>
        <taxon>Schistosomatoidea</taxon>
        <taxon>Schistosomatidae</taxon>
        <taxon>Schistosoma</taxon>
    </lineage>
</organism>
<proteinExistence type="predicted"/>
<sequence length="182" mass="21311">MEDNRKGVDEALTSTCQQVLGRNKHHRKEWISIETMHHIQERKNMKTAINNSRTRTEKFNAQAEYTGANKQVKRSIIADNHKYVEDRVTIMVKAATEGNMRRPYDSTKKLASNTWQIGETGEGQRTQANHRFRNRWVEHFEGLLNRPTIFNSSNIEAAHTHTPPYDWYSTNDGRNQYSYETN</sequence>
<keyword evidence="2" id="KW-1185">Reference proteome</keyword>
<dbReference type="AlphaFoldDB" id="A0A183M829"/>